<keyword evidence="4" id="KW-0547">Nucleotide-binding</keyword>
<dbReference type="PROSITE" id="PS50893">
    <property type="entry name" value="ABC_TRANSPORTER_2"/>
    <property type="match status" value="1"/>
</dbReference>
<dbReference type="InterPro" id="IPR017871">
    <property type="entry name" value="ABC_transporter-like_CS"/>
</dbReference>
<feature type="transmembrane region" description="Helical" evidence="8">
    <location>
        <begin position="697"/>
        <end position="715"/>
    </location>
</feature>
<sequence length="799" mass="89106">MTFMNPSSGIRTVLTQVPSIILNNQGIMSPQFELIKEKHYLGRGGPKVDFNLPESWGIISRTQAYFCRQGNDYYIYDGDGVNPSTNRLFINHKMLSPKEGYLLQDGMEIKIGQNPATWIIITYSNPNQLGAAKTPEKSVISLLNQSVMIGRDPTANLQLDSPIVSRRHAVIDRNNQGQYLIYDYSTNGVFVNGQKVVGSALLVPGAIIRIGSYILVLRGDELILADRGDNIRLDAKNLLCIAQDKQGQPIRLLNNISFPIDPGQFVAIVGGSGSGKSTLLRTLLGINPVIKGTVELNGENLRNHFNIYRNLIGYVPQNDIVHENLTVKEVLYYTAKRILSSDINTEEIIERTVKQVELSDRLDTLVKDLSGGQKKRVSIGVELLADPKLFLLDEPTSGLDPGLDKKMMQLLRNLANQGRTIILVTHATLNINLCDRVIFLGKGGNLCYFGTPQQVSQFFNLVNNDFADIYLQLETLESVEQARAKFEQSQEKKHYIDDRLYHQVFQDQLSTFKPSTQQIKSSFWRQFSILSQRYFKLILRDPINLSLSLLTAPLGIILIDLAIADKNPLIKPIENSPSAAPLALKVLFVFTCAAIWVGLASSLQEIIKEDKIYQRERLVNLGLVAYLGSKLAILGGLAFIQSFLISLTILMLFQSPNSLMIPWFLGLEITIFLTLFTTISLGIMASACVKNTTQANSSLPILLLPQIIFSGILFKMEGMGKIISWLMISRWSVGALGALVNIEEMVPTVSPLNPVSVDIPLEVYQTNWNNLALNWGILLLQSLISWGITFIVQKRKDII</sequence>
<evidence type="ECO:0000256" key="6">
    <source>
        <dbReference type="ARBA" id="ARBA00022989"/>
    </source>
</evidence>
<dbReference type="SUPFAM" id="SSF49879">
    <property type="entry name" value="SMAD/FHA domain"/>
    <property type="match status" value="2"/>
</dbReference>
<dbReference type="InterPro" id="IPR008984">
    <property type="entry name" value="SMAD_FHA_dom_sf"/>
</dbReference>
<keyword evidence="7 8" id="KW-0472">Membrane</keyword>
<dbReference type="InterPro" id="IPR000253">
    <property type="entry name" value="FHA_dom"/>
</dbReference>
<comment type="subcellular location">
    <subcellularLocation>
        <location evidence="1">Membrane</location>
        <topology evidence="1">Multi-pass membrane protein</topology>
    </subcellularLocation>
</comment>
<name>B7JW01_RIPO1</name>
<feature type="transmembrane region" description="Helical" evidence="8">
    <location>
        <begin position="623"/>
        <end position="653"/>
    </location>
</feature>
<accession>B7JW01</accession>
<evidence type="ECO:0000256" key="8">
    <source>
        <dbReference type="SAM" id="Phobius"/>
    </source>
</evidence>
<dbReference type="KEGG" id="cyp:PCC8801_1639"/>
<dbReference type="PROSITE" id="PS00211">
    <property type="entry name" value="ABC_TRANSPORTER_1"/>
    <property type="match status" value="1"/>
</dbReference>
<dbReference type="PANTHER" id="PTHR48041:SF139">
    <property type="entry name" value="PROTEIN SCARLET"/>
    <property type="match status" value="1"/>
</dbReference>
<evidence type="ECO:0000259" key="9">
    <source>
        <dbReference type="PROSITE" id="PS50006"/>
    </source>
</evidence>
<dbReference type="GO" id="GO:0005524">
    <property type="term" value="F:ATP binding"/>
    <property type="evidence" value="ECO:0007669"/>
    <property type="project" value="UniProtKB-KW"/>
</dbReference>
<dbReference type="STRING" id="41431.PCC8801_1639"/>
<dbReference type="InterPro" id="IPR027417">
    <property type="entry name" value="P-loop_NTPase"/>
</dbReference>
<dbReference type="InterPro" id="IPR003593">
    <property type="entry name" value="AAA+_ATPase"/>
</dbReference>
<dbReference type="Pfam" id="PF00498">
    <property type="entry name" value="FHA"/>
    <property type="match status" value="2"/>
</dbReference>
<evidence type="ECO:0000256" key="3">
    <source>
        <dbReference type="ARBA" id="ARBA00022692"/>
    </source>
</evidence>
<keyword evidence="6 8" id="KW-1133">Transmembrane helix</keyword>
<dbReference type="CDD" id="cd00060">
    <property type="entry name" value="FHA"/>
    <property type="match status" value="2"/>
</dbReference>
<dbReference type="InterPro" id="IPR050352">
    <property type="entry name" value="ABCG_transporters"/>
</dbReference>
<dbReference type="SMART" id="SM00240">
    <property type="entry name" value="FHA"/>
    <property type="match status" value="2"/>
</dbReference>
<dbReference type="Pfam" id="PF01061">
    <property type="entry name" value="ABC2_membrane"/>
    <property type="match status" value="1"/>
</dbReference>
<dbReference type="InterPro" id="IPR013525">
    <property type="entry name" value="ABC2_TM"/>
</dbReference>
<dbReference type="eggNOG" id="COG1716">
    <property type="taxonomic scope" value="Bacteria"/>
</dbReference>
<evidence type="ECO:0000256" key="4">
    <source>
        <dbReference type="ARBA" id="ARBA00022741"/>
    </source>
</evidence>
<organism evidence="11 12">
    <name type="scientific">Rippkaea orientalis (strain PCC 8801 / RF-1)</name>
    <name type="common">Cyanothece sp. (strain PCC 8801)</name>
    <dbReference type="NCBI Taxonomy" id="41431"/>
    <lineage>
        <taxon>Bacteria</taxon>
        <taxon>Bacillati</taxon>
        <taxon>Cyanobacteriota</taxon>
        <taxon>Cyanophyceae</taxon>
        <taxon>Oscillatoriophycideae</taxon>
        <taxon>Chroococcales</taxon>
        <taxon>Aphanothecaceae</taxon>
        <taxon>Rippkaea</taxon>
        <taxon>Rippkaea orientalis</taxon>
    </lineage>
</organism>
<dbReference type="eggNOG" id="COG1131">
    <property type="taxonomic scope" value="Bacteria"/>
</dbReference>
<evidence type="ECO:0000313" key="12">
    <source>
        <dbReference type="Proteomes" id="UP000008204"/>
    </source>
</evidence>
<feature type="transmembrane region" description="Helical" evidence="8">
    <location>
        <begin position="582"/>
        <end position="603"/>
    </location>
</feature>
<reference evidence="12" key="1">
    <citation type="journal article" date="2011" name="MBio">
        <title>Novel metabolic attributes of the genus Cyanothece, comprising a group of unicellular nitrogen-fixing Cyanobacteria.</title>
        <authorList>
            <person name="Bandyopadhyay A."/>
            <person name="Elvitigala T."/>
            <person name="Welsh E."/>
            <person name="Stockel J."/>
            <person name="Liberton M."/>
            <person name="Min H."/>
            <person name="Sherman L.A."/>
            <person name="Pakrasi H.B."/>
        </authorList>
    </citation>
    <scope>NUCLEOTIDE SEQUENCE [LARGE SCALE GENOMIC DNA]</scope>
    <source>
        <strain evidence="12">PCC 8801</strain>
    </source>
</reference>
<evidence type="ECO:0000256" key="7">
    <source>
        <dbReference type="ARBA" id="ARBA00023136"/>
    </source>
</evidence>
<evidence type="ECO:0000256" key="5">
    <source>
        <dbReference type="ARBA" id="ARBA00022840"/>
    </source>
</evidence>
<keyword evidence="3 8" id="KW-0812">Transmembrane</keyword>
<dbReference type="HOGENOM" id="CLU_012042_0_0_3"/>
<feature type="transmembrane region" description="Helical" evidence="8">
    <location>
        <begin position="665"/>
        <end position="685"/>
    </location>
</feature>
<dbReference type="AlphaFoldDB" id="B7JW01"/>
<dbReference type="SUPFAM" id="SSF52540">
    <property type="entry name" value="P-loop containing nucleoside triphosphate hydrolases"/>
    <property type="match status" value="1"/>
</dbReference>
<protein>
    <submittedName>
        <fullName evidence="11">FHA modulated ABC efflux pump with fused ATPase and integral membrane subunits</fullName>
    </submittedName>
</protein>
<dbReference type="OrthoDB" id="151099at2"/>
<feature type="transmembrane region" description="Helical" evidence="8">
    <location>
        <begin position="543"/>
        <end position="562"/>
    </location>
</feature>
<dbReference type="PROSITE" id="PS50006">
    <property type="entry name" value="FHA_DOMAIN"/>
    <property type="match status" value="2"/>
</dbReference>
<keyword evidence="2" id="KW-0813">Transport</keyword>
<evidence type="ECO:0000256" key="1">
    <source>
        <dbReference type="ARBA" id="ARBA00004141"/>
    </source>
</evidence>
<feature type="domain" description="FHA" evidence="9">
    <location>
        <begin position="39"/>
        <end position="95"/>
    </location>
</feature>
<dbReference type="InterPro" id="IPR003439">
    <property type="entry name" value="ABC_transporter-like_ATP-bd"/>
</dbReference>
<feature type="domain" description="FHA" evidence="9">
    <location>
        <begin position="147"/>
        <end position="196"/>
    </location>
</feature>
<keyword evidence="12" id="KW-1185">Reference proteome</keyword>
<gene>
    <name evidence="11" type="ordered locus">PCC8801_1639</name>
</gene>
<dbReference type="eggNOG" id="COG0842">
    <property type="taxonomic scope" value="Bacteria"/>
</dbReference>
<dbReference type="GO" id="GO:0016020">
    <property type="term" value="C:membrane"/>
    <property type="evidence" value="ECO:0007669"/>
    <property type="project" value="UniProtKB-SubCell"/>
</dbReference>
<dbReference type="SMART" id="SM00382">
    <property type="entry name" value="AAA"/>
    <property type="match status" value="1"/>
</dbReference>
<evidence type="ECO:0000313" key="11">
    <source>
        <dbReference type="EMBL" id="ACK65690.1"/>
    </source>
</evidence>
<dbReference type="Gene3D" id="2.60.200.20">
    <property type="match status" value="2"/>
</dbReference>
<dbReference type="Gene3D" id="3.40.50.300">
    <property type="entry name" value="P-loop containing nucleotide triphosphate hydrolases"/>
    <property type="match status" value="1"/>
</dbReference>
<evidence type="ECO:0000259" key="10">
    <source>
        <dbReference type="PROSITE" id="PS50893"/>
    </source>
</evidence>
<evidence type="ECO:0000256" key="2">
    <source>
        <dbReference type="ARBA" id="ARBA00022448"/>
    </source>
</evidence>
<dbReference type="Proteomes" id="UP000008204">
    <property type="component" value="Chromosome"/>
</dbReference>
<dbReference type="EMBL" id="CP001287">
    <property type="protein sequence ID" value="ACK65690.1"/>
    <property type="molecule type" value="Genomic_DNA"/>
</dbReference>
<dbReference type="GO" id="GO:0016887">
    <property type="term" value="F:ATP hydrolysis activity"/>
    <property type="evidence" value="ECO:0007669"/>
    <property type="project" value="InterPro"/>
</dbReference>
<dbReference type="PANTHER" id="PTHR48041">
    <property type="entry name" value="ABC TRANSPORTER G FAMILY MEMBER 28"/>
    <property type="match status" value="1"/>
</dbReference>
<feature type="transmembrane region" description="Helical" evidence="8">
    <location>
        <begin position="772"/>
        <end position="792"/>
    </location>
</feature>
<keyword evidence="5" id="KW-0067">ATP-binding</keyword>
<dbReference type="GO" id="GO:0140359">
    <property type="term" value="F:ABC-type transporter activity"/>
    <property type="evidence" value="ECO:0007669"/>
    <property type="project" value="InterPro"/>
</dbReference>
<dbReference type="Pfam" id="PF00005">
    <property type="entry name" value="ABC_tran"/>
    <property type="match status" value="1"/>
</dbReference>
<feature type="domain" description="ABC transporter" evidence="10">
    <location>
        <begin position="233"/>
        <end position="467"/>
    </location>
</feature>
<proteinExistence type="predicted"/>